<evidence type="ECO:0000256" key="1">
    <source>
        <dbReference type="SAM" id="Coils"/>
    </source>
</evidence>
<evidence type="ECO:0000313" key="2">
    <source>
        <dbReference type="EMBL" id="KAK6174066.1"/>
    </source>
</evidence>
<organism evidence="2 3">
    <name type="scientific">Patella caerulea</name>
    <name type="common">Rayed Mediterranean limpet</name>
    <dbReference type="NCBI Taxonomy" id="87958"/>
    <lineage>
        <taxon>Eukaryota</taxon>
        <taxon>Metazoa</taxon>
        <taxon>Spiralia</taxon>
        <taxon>Lophotrochozoa</taxon>
        <taxon>Mollusca</taxon>
        <taxon>Gastropoda</taxon>
        <taxon>Patellogastropoda</taxon>
        <taxon>Patelloidea</taxon>
        <taxon>Patellidae</taxon>
        <taxon>Patella</taxon>
    </lineage>
</organism>
<name>A0AAN8JDW8_PATCE</name>
<sequence>MVINQNLDTKDYLHDNNPKAKKKLIEKIELYDLKDVFREYYPNLKKYTWRKKNPPKQARLDFFLVSNSLMPKITTTRIETKYRSDHSPVLLEIKLSDLQKGQGLWKLNTSLLKDKQYIDLIKNLIKEIKSQYAVVLYKRENKSLQFTISDYEFLDILLMEIRQKTVTYSIYKRNEQKKAESSLLKEITKLENDSNVEFERLEQKQNELIDLRKVKMRGKFIRSRALWIEEGERPTKYFCKMESRNYYSKLISRLEKDSGQIITTQKEILEETREFYQKLYKKSDSINDDTDMKLKMSKISFAKLSDHEAEELEGPIKEVEALQFLKNMKNERSPGSSGFPAEFFKMFWIDLGPFVIRSINNCYEENEMSIVQKLGIITCIPKPNKPKHILKNLRPLTLLNTVYKIASGTIANRIKKHLNKCRI</sequence>
<dbReference type="Gene3D" id="3.60.10.10">
    <property type="entry name" value="Endonuclease/exonuclease/phosphatase"/>
    <property type="match status" value="1"/>
</dbReference>
<keyword evidence="3" id="KW-1185">Reference proteome</keyword>
<dbReference type="SUPFAM" id="SSF56219">
    <property type="entry name" value="DNase I-like"/>
    <property type="match status" value="1"/>
</dbReference>
<protein>
    <recommendedName>
        <fullName evidence="4">Reverse transcriptase</fullName>
    </recommendedName>
</protein>
<dbReference type="InterPro" id="IPR036691">
    <property type="entry name" value="Endo/exonu/phosph_ase_sf"/>
</dbReference>
<dbReference type="EMBL" id="JAZGQO010000011">
    <property type="protein sequence ID" value="KAK6174066.1"/>
    <property type="molecule type" value="Genomic_DNA"/>
</dbReference>
<accession>A0AAN8JDW8</accession>
<proteinExistence type="predicted"/>
<evidence type="ECO:0000313" key="3">
    <source>
        <dbReference type="Proteomes" id="UP001347796"/>
    </source>
</evidence>
<keyword evidence="1" id="KW-0175">Coiled coil</keyword>
<dbReference type="PANTHER" id="PTHR19446">
    <property type="entry name" value="REVERSE TRANSCRIPTASES"/>
    <property type="match status" value="1"/>
</dbReference>
<feature type="coiled-coil region" evidence="1">
    <location>
        <begin position="173"/>
        <end position="207"/>
    </location>
</feature>
<dbReference type="Proteomes" id="UP001347796">
    <property type="component" value="Unassembled WGS sequence"/>
</dbReference>
<gene>
    <name evidence="2" type="ORF">SNE40_017411</name>
</gene>
<reference evidence="2 3" key="1">
    <citation type="submission" date="2024-01" db="EMBL/GenBank/DDBJ databases">
        <title>The genome of the rayed Mediterranean limpet Patella caerulea (Linnaeus, 1758).</title>
        <authorList>
            <person name="Anh-Thu Weber A."/>
            <person name="Halstead-Nussloch G."/>
        </authorList>
    </citation>
    <scope>NUCLEOTIDE SEQUENCE [LARGE SCALE GENOMIC DNA]</scope>
    <source>
        <strain evidence="2">AATW-2023a</strain>
        <tissue evidence="2">Whole specimen</tissue>
    </source>
</reference>
<dbReference type="AlphaFoldDB" id="A0AAN8JDW8"/>
<evidence type="ECO:0008006" key="4">
    <source>
        <dbReference type="Google" id="ProtNLM"/>
    </source>
</evidence>
<comment type="caution">
    <text evidence="2">The sequence shown here is derived from an EMBL/GenBank/DDBJ whole genome shotgun (WGS) entry which is preliminary data.</text>
</comment>